<evidence type="ECO:0000259" key="6">
    <source>
        <dbReference type="SMART" id="SM00965"/>
    </source>
</evidence>
<sequence>MAERRVSLGKRRLAMFMVSTALVSISASAFEVRAQDVGASPAASGPQAISIPAQPLNQALRAFTRQTGWQVGYAAALVSGRTSATVAGETDPLSALRALTAGAGIEIRVTGTRTASLVAAGTIDEAAAAGTTVLEEITVSSSGGGVKLGTESAADTGTTVMDSTHVGIRTSSGDANSFLRGLPNMQYQDDTNDEAGVESQAILNTRPQEVSISGGRTYENNFILNGIDINTITGTEEPYNQSSQGELSDDDASYNADRVYGLHSQTVFVPTDFVDSATVIDSNASARYGSFQGGVVEYTLKEPATDRLRATASVDYQNDAMVDYQLATEDATNPNNVKTPEFFKKKSALSVTGPITDNIAVIGQYSVTDAWTNKAKDYIYGDELVESESKNQFYRLQANAETDFGLFKLEGIHTDYHQDFQSGLYRDLEIDTATQSYAGRLQNTYEFEDFSLGGIPLSNVSLTSKITASKSDTLNLSGDDIVRNWQSTFFRTVGGVRTNVFTSSMLDWCRVDPTSTESAACREGGMGSERRQGQERYTWSQDLSADVFNGSMKAGYEFGYSEARRLRAKDYVNYTYRTIPSYAAGTLNLWQNGNGVTSFTCNTTEECYAEQFASGKGVWKAFDIKAQIMQANSYFELDQTFDWLNIRPGFRFDYDDYQGNLNIAPRLVATVTPIEDFSISGGYNRYYDAANLAYAIRDQQPRTINYNRNPTITGDVGDFTTTPTQTYYSFDASNLNTPYTDEFTAAIHFTDPLTEGAWRLRYIHRNSRDQYATSKASTTEYVLTNGADGSYDSVTAEYAKELPTAAWNPADNSALSASITWADNNVSSNSYFVEDDDLEERISYKGQSYTRAGFNVVTGNMDIPLRGQVGLSGSFFDERLTLGLTANYNFAYDGVSETGDTEDIDGIQHEIWEDKAFDAVLTVDLSGSYKVASIDEHGMTLNFKVVNLFNELGNATSESGQPWVIGRTLWVGASAEF</sequence>
<dbReference type="SUPFAM" id="SSF56935">
    <property type="entry name" value="Porins"/>
    <property type="match status" value="1"/>
</dbReference>
<gene>
    <name evidence="7" type="ORF">J2045_003525</name>
</gene>
<dbReference type="Gene3D" id="2.40.170.20">
    <property type="entry name" value="TonB-dependent receptor, beta-barrel domain"/>
    <property type="match status" value="1"/>
</dbReference>
<feature type="chain" id="PRO_5045723979" description="Secretin/TonB short N-terminal domain-containing protein" evidence="5">
    <location>
        <begin position="30"/>
        <end position="977"/>
    </location>
</feature>
<keyword evidence="5" id="KW-0732">Signal</keyword>
<keyword evidence="3" id="KW-0472">Membrane</keyword>
<evidence type="ECO:0000256" key="3">
    <source>
        <dbReference type="ARBA" id="ARBA00023136"/>
    </source>
</evidence>
<evidence type="ECO:0000256" key="5">
    <source>
        <dbReference type="SAM" id="SignalP"/>
    </source>
</evidence>
<accession>A0ABU0GAU6</accession>
<protein>
    <recommendedName>
        <fullName evidence="6">Secretin/TonB short N-terminal domain-containing protein</fullName>
    </recommendedName>
</protein>
<feature type="signal peptide" evidence="5">
    <location>
        <begin position="1"/>
        <end position="29"/>
    </location>
</feature>
<dbReference type="EMBL" id="JAUSUW010000011">
    <property type="protein sequence ID" value="MDQ0422477.1"/>
    <property type="molecule type" value="Genomic_DNA"/>
</dbReference>
<dbReference type="InterPro" id="IPR036942">
    <property type="entry name" value="Beta-barrel_TonB_sf"/>
</dbReference>
<evidence type="ECO:0000256" key="1">
    <source>
        <dbReference type="ARBA" id="ARBA00004442"/>
    </source>
</evidence>
<keyword evidence="8" id="KW-1185">Reference proteome</keyword>
<dbReference type="Gene3D" id="3.55.50.30">
    <property type="match status" value="1"/>
</dbReference>
<feature type="domain" description="Secretin/TonB short N-terminal" evidence="6">
    <location>
        <begin position="69"/>
        <end position="120"/>
    </location>
</feature>
<comment type="subcellular location">
    <subcellularLocation>
        <location evidence="1">Cell outer membrane</location>
    </subcellularLocation>
</comment>
<evidence type="ECO:0000313" key="7">
    <source>
        <dbReference type="EMBL" id="MDQ0422477.1"/>
    </source>
</evidence>
<reference evidence="7 8" key="1">
    <citation type="submission" date="2023-07" db="EMBL/GenBank/DDBJ databases">
        <title>Genomic Encyclopedia of Type Strains, Phase IV (KMG-IV): sequencing the most valuable type-strain genomes for metagenomic binning, comparative biology and taxonomic classification.</title>
        <authorList>
            <person name="Goeker M."/>
        </authorList>
    </citation>
    <scope>NUCLEOTIDE SEQUENCE [LARGE SCALE GENOMIC DNA]</scope>
    <source>
        <strain evidence="7 8">DSM 1111</strain>
    </source>
</reference>
<dbReference type="InterPro" id="IPR011662">
    <property type="entry name" value="Secretin/TonB_short_N"/>
</dbReference>
<dbReference type="RefSeq" id="WP_307375051.1">
    <property type="nucleotide sequence ID" value="NZ_JAUSUW010000011.1"/>
</dbReference>
<dbReference type="Proteomes" id="UP001238496">
    <property type="component" value="Unassembled WGS sequence"/>
</dbReference>
<evidence type="ECO:0000313" key="8">
    <source>
        <dbReference type="Proteomes" id="UP001238496"/>
    </source>
</evidence>
<keyword evidence="4" id="KW-0998">Cell outer membrane</keyword>
<organism evidence="7 8">
    <name type="scientific">Peteryoungia aggregata LMG 23059</name>
    <dbReference type="NCBI Taxonomy" id="1368425"/>
    <lineage>
        <taxon>Bacteria</taxon>
        <taxon>Pseudomonadati</taxon>
        <taxon>Pseudomonadota</taxon>
        <taxon>Alphaproteobacteria</taxon>
        <taxon>Hyphomicrobiales</taxon>
        <taxon>Rhizobiaceae</taxon>
        <taxon>Peteryoungia</taxon>
    </lineage>
</organism>
<comment type="caution">
    <text evidence="7">The sequence shown here is derived from an EMBL/GenBank/DDBJ whole genome shotgun (WGS) entry which is preliminary data.</text>
</comment>
<dbReference type="SMART" id="SM00965">
    <property type="entry name" value="STN"/>
    <property type="match status" value="1"/>
</dbReference>
<name>A0ABU0GAU6_9HYPH</name>
<keyword evidence="2" id="KW-0813">Transport</keyword>
<proteinExistence type="predicted"/>
<evidence type="ECO:0000256" key="4">
    <source>
        <dbReference type="ARBA" id="ARBA00023237"/>
    </source>
</evidence>
<evidence type="ECO:0000256" key="2">
    <source>
        <dbReference type="ARBA" id="ARBA00022448"/>
    </source>
</evidence>